<gene>
    <name evidence="1" type="ORF">PAC_14231</name>
</gene>
<sequence>MPDRIIHIKADLKDLNSFYNIPISPLRRTRLHQYLTTQLKSLQSTTFSSYDQESKIDSLLLQNYLRRELRQLELDEEKGSKMSVLLPFASTIVRLCEDRQQMKEVNGEKAARELTTISTSILSVKKAVKNIKTKVEKSSAYRAANTIDQLRSYLQEWYNFFAGYDPMFTWWVSSPYSKIDSELRAFATFVREELVGIKPGDTDAIVGEPIGREGLLADLEAEMIPYSPEELIKIGEKEYEWCLKEMKKASQDLGYDDWRDALEYVKNLYVPPGQQTQLVRQLADEAVTYVKKHDLITVPRIAEETWRMFMMTPSRQKVNPFFLGGRSMIVSYPTDTMDHEDKLMSMRGNNIHFSRSTVFHEMIPGHHLQFYYMVRSRPYRRIFETPFYIEGWALYWEMILWDKGFPATPENKIGMLFWRMHRCARIIFSVKFHLGLMTPQECIDMLVDMVGHERATAEGEVRRSFNGDYSPLYQAGYMIGALQLHSLRKELVGSGKMGEKEYHDRVMNANMMPIEMLRALIKDQNVGEDFKTSWRFYGDLD</sequence>
<evidence type="ECO:0000313" key="2">
    <source>
        <dbReference type="Proteomes" id="UP000184330"/>
    </source>
</evidence>
<dbReference type="OrthoDB" id="5959877at2759"/>
<dbReference type="PANTHER" id="PTHR33361">
    <property type="entry name" value="GLR0591 PROTEIN"/>
    <property type="match status" value="1"/>
</dbReference>
<proteinExistence type="predicted"/>
<dbReference type="SUPFAM" id="SSF55486">
    <property type="entry name" value="Metalloproteases ('zincins'), catalytic domain"/>
    <property type="match status" value="1"/>
</dbReference>
<accession>A0A1L7XH07</accession>
<keyword evidence="2" id="KW-1185">Reference proteome</keyword>
<dbReference type="PANTHER" id="PTHR33361:SF15">
    <property type="entry name" value="DUF885 FAMILY LIPOPROTEIN"/>
    <property type="match status" value="1"/>
</dbReference>
<name>A0A1L7XH07_9HELO</name>
<dbReference type="AlphaFoldDB" id="A0A1L7XH07"/>
<organism evidence="1 2">
    <name type="scientific">Phialocephala subalpina</name>
    <dbReference type="NCBI Taxonomy" id="576137"/>
    <lineage>
        <taxon>Eukaryota</taxon>
        <taxon>Fungi</taxon>
        <taxon>Dikarya</taxon>
        <taxon>Ascomycota</taxon>
        <taxon>Pezizomycotina</taxon>
        <taxon>Leotiomycetes</taxon>
        <taxon>Helotiales</taxon>
        <taxon>Mollisiaceae</taxon>
        <taxon>Phialocephala</taxon>
        <taxon>Phialocephala fortinii species complex</taxon>
    </lineage>
</organism>
<reference evidence="1 2" key="1">
    <citation type="submission" date="2016-03" db="EMBL/GenBank/DDBJ databases">
        <authorList>
            <person name="Ploux O."/>
        </authorList>
    </citation>
    <scope>NUCLEOTIDE SEQUENCE [LARGE SCALE GENOMIC DNA]</scope>
    <source>
        <strain evidence="1 2">UAMH 11012</strain>
    </source>
</reference>
<protein>
    <recommendedName>
        <fullName evidence="3">X-Pro dipeptidyl-peptidase</fullName>
    </recommendedName>
</protein>
<dbReference type="Pfam" id="PF05960">
    <property type="entry name" value="DUF885"/>
    <property type="match status" value="1"/>
</dbReference>
<evidence type="ECO:0000313" key="1">
    <source>
        <dbReference type="EMBL" id="CZR64333.1"/>
    </source>
</evidence>
<dbReference type="EMBL" id="FJOG01000026">
    <property type="protein sequence ID" value="CZR64333.1"/>
    <property type="molecule type" value="Genomic_DNA"/>
</dbReference>
<evidence type="ECO:0008006" key="3">
    <source>
        <dbReference type="Google" id="ProtNLM"/>
    </source>
</evidence>
<dbReference type="Proteomes" id="UP000184330">
    <property type="component" value="Unassembled WGS sequence"/>
</dbReference>
<dbReference type="InterPro" id="IPR010281">
    <property type="entry name" value="DUF885"/>
</dbReference>